<sequence length="661" mass="76633">MILSQSLVSLTMSLILLCPTAEASKELISADEIIKIQHLPHTSGLYFQPIKEMQFVENTWHFIVEMNHAAVFLRLKDMFDQVKNLQKFIYKNRQFKNCSSSNIIQTELDKTIMSKIVNLVNLHNDIDGKIRKSGNYESPSKYTLSRSKRGLFDPLGSLYKYLFGLMDSDDAHELHKLANGTNALNRQIKQISDHLIQFERMVEDEFDVKRKEERICEYVSTKIHLICSEIDRLDSLYDQIKDAVDDAKDKRLSSAVITAEKLLEEMKNVSNHLPKGLSWPVPLHYDNMFELIDRIINIHVFITQERKLLFIIEVPLVNQQKYDVYQIVPIPFCVKSKCAIILPDSKYLGVSKDRRNFVRFDDTRESCRLGHDMILCYVPQVVHDSNQAQLCDIRIFLKNDKDINFEKDCDVRIGKFESEIFYKITDFNRWLYVLENEVDVNFDCLQKGDNSVSANTLVLSAGIGIINATGKHTCQLSTKRTFLTTIETYSSLNKNLQMPIDTAFNLSAVLKDLDTLQLQTMKMNNDLEHNNLHKLTDRLVDLRRLMNNNTVFAGDEILDETENSWLSNFFSSIGADFHVVKMIFVWIVLSLLALMVFKIYQTCCSGTISSLFSCCRRREDPTVIRVDREMQFMNPKPVKKKQHNQQHLLALQNKLENIDYD</sequence>
<name>A0A1C8ZZA0_9ABAC</name>
<reference evidence="2" key="1">
    <citation type="journal article" date="2016" name="Genome Announc.">
        <title>Complete genomes of six Chrysodeixis includens nucleopolyhedrovirus isolates.</title>
        <authorList>
            <person name="Craveiro S.R."/>
            <person name="Santos L.A.V.M."/>
            <person name="Togawa R.C."/>
            <person name="Inglis P.W."/>
            <person name="Grynberg P."/>
            <person name="Ribeiro Z.M.A."/>
            <person name="Ribeiro B.M."/>
            <person name="Castro M.E.B."/>
        </authorList>
    </citation>
    <scope>NUCLEOTIDE SEQUENCE</scope>
    <source>
        <strain evidence="2">ID</strain>
    </source>
</reference>
<dbReference type="InterPro" id="IPR022048">
    <property type="entry name" value="Envelope_fusion-like"/>
</dbReference>
<feature type="transmembrane region" description="Helical" evidence="1">
    <location>
        <begin position="579"/>
        <end position="600"/>
    </location>
</feature>
<evidence type="ECO:0000313" key="2">
    <source>
        <dbReference type="EMBL" id="AOL57002.1"/>
    </source>
</evidence>
<keyword evidence="1" id="KW-0812">Transmembrane</keyword>
<evidence type="ECO:0000256" key="1">
    <source>
        <dbReference type="SAM" id="Phobius"/>
    </source>
</evidence>
<keyword evidence="1" id="KW-0472">Membrane</keyword>
<accession>A0A1C8ZZA0</accession>
<dbReference type="Pfam" id="PF12259">
    <property type="entry name" value="Baculo_F"/>
    <property type="match status" value="1"/>
</dbReference>
<organism evidence="2">
    <name type="scientific">Chrysodeixis includens nucleopolyhedrovirus</name>
    <dbReference type="NCBI Taxonomy" id="1207438"/>
    <lineage>
        <taxon>Viruses</taxon>
        <taxon>Viruses incertae sedis</taxon>
        <taxon>Naldaviricetes</taxon>
        <taxon>Lefavirales</taxon>
        <taxon>Baculoviridae</taxon>
        <taxon>Alphabaculovirus</taxon>
        <taxon>Alphabaculovirus chrincludentis</taxon>
        <taxon>Alphabaculovirus alterchrincludentis</taxon>
    </lineage>
</organism>
<keyword evidence="1" id="KW-1133">Transmembrane helix</keyword>
<dbReference type="EMBL" id="KU669292">
    <property type="protein sequence ID" value="AOL57002.1"/>
    <property type="molecule type" value="Genomic_DNA"/>
</dbReference>
<protein>
    <submittedName>
        <fullName evidence="2">F protein</fullName>
    </submittedName>
</protein>
<proteinExistence type="predicted"/>